<accession>A0AA97D9Q4</accession>
<protein>
    <submittedName>
        <fullName evidence="2">DUF6774 domain-containing protein</fullName>
    </submittedName>
</protein>
<dbReference type="Pfam" id="PF20564">
    <property type="entry name" value="DUF6774"/>
    <property type="match status" value="1"/>
</dbReference>
<dbReference type="KEGG" id="carl:PXC00_04810"/>
<reference evidence="2" key="1">
    <citation type="submission" date="2023-09" db="EMBL/GenBank/DDBJ databases">
        <authorList>
            <person name="Zeng C."/>
        </authorList>
    </citation>
    <scope>NUCLEOTIDE SEQUENCE</scope>
    <source>
        <strain evidence="2">ZCY20-5</strain>
    </source>
</reference>
<dbReference type="RefSeq" id="WP_275844421.1">
    <property type="nucleotide sequence ID" value="NZ_CP135996.1"/>
</dbReference>
<reference evidence="2" key="2">
    <citation type="submission" date="2024-06" db="EMBL/GenBank/DDBJ databases">
        <title>Caproicibacterium argilliputei sp. nov, a novel caproic acid producing anaerobic bacterium isolated from pit mud.</title>
        <authorList>
            <person name="Xia S."/>
        </authorList>
    </citation>
    <scope>NUCLEOTIDE SEQUENCE</scope>
    <source>
        <strain evidence="2">ZCY20-5</strain>
    </source>
</reference>
<evidence type="ECO:0000313" key="3">
    <source>
        <dbReference type="Proteomes" id="UP001300604"/>
    </source>
</evidence>
<name>A0AA97D9Q4_9FIRM</name>
<gene>
    <name evidence="2" type="ORF">PXC00_04810</name>
</gene>
<proteinExistence type="predicted"/>
<dbReference type="EMBL" id="CP135996">
    <property type="protein sequence ID" value="WOC33200.1"/>
    <property type="molecule type" value="Genomic_DNA"/>
</dbReference>
<evidence type="ECO:0000313" key="2">
    <source>
        <dbReference type="EMBL" id="WOC33200.1"/>
    </source>
</evidence>
<dbReference type="AlphaFoldDB" id="A0AA97D9Q4"/>
<feature type="domain" description="DUF6774" evidence="1">
    <location>
        <begin position="28"/>
        <end position="54"/>
    </location>
</feature>
<evidence type="ECO:0000259" key="1">
    <source>
        <dbReference type="Pfam" id="PF20564"/>
    </source>
</evidence>
<keyword evidence="3" id="KW-1185">Reference proteome</keyword>
<sequence length="57" mass="5855">MEPCSSGDELVLLAAAAAISISKKLSLDELNILSSFFNALGDNLGVLAAKQASCQKS</sequence>
<organism evidence="2 3">
    <name type="scientific">Caproicibacterium argilliputei</name>
    <dbReference type="NCBI Taxonomy" id="3030016"/>
    <lineage>
        <taxon>Bacteria</taxon>
        <taxon>Bacillati</taxon>
        <taxon>Bacillota</taxon>
        <taxon>Clostridia</taxon>
        <taxon>Eubacteriales</taxon>
        <taxon>Oscillospiraceae</taxon>
        <taxon>Caproicibacterium</taxon>
    </lineage>
</organism>
<dbReference type="InterPro" id="IPR046665">
    <property type="entry name" value="DUF6774"/>
</dbReference>
<dbReference type="Proteomes" id="UP001300604">
    <property type="component" value="Chromosome"/>
</dbReference>